<dbReference type="OrthoDB" id="330671at2759"/>
<dbReference type="Pfam" id="PF01121">
    <property type="entry name" value="CoaE"/>
    <property type="match status" value="1"/>
</dbReference>
<dbReference type="NCBIfam" id="TIGR00152">
    <property type="entry name" value="dephospho-CoA kinase"/>
    <property type="match status" value="1"/>
</dbReference>
<evidence type="ECO:0000313" key="6">
    <source>
        <dbReference type="Proteomes" id="UP000070412"/>
    </source>
</evidence>
<dbReference type="Proteomes" id="UP000070412">
    <property type="component" value="Unassembled WGS sequence"/>
</dbReference>
<dbReference type="SUPFAM" id="SSF52540">
    <property type="entry name" value="P-loop containing nucleoside triphosphate hydrolases"/>
    <property type="match status" value="1"/>
</dbReference>
<reference evidence="4" key="2">
    <citation type="submission" date="2020-01" db="EMBL/GenBank/DDBJ databases">
        <authorList>
            <person name="Korhonen P.K.K."/>
            <person name="Guangxu M.G."/>
            <person name="Wang T.W."/>
            <person name="Stroehlein A.J.S."/>
            <person name="Young N.D."/>
            <person name="Ang C.-S.A."/>
            <person name="Fernando D.W.F."/>
            <person name="Lu H.L."/>
            <person name="Taylor S.T."/>
            <person name="Ehtesham M.E.M."/>
            <person name="Najaraj S.H.N."/>
            <person name="Harsha G.H.G."/>
            <person name="Madugundu A.M."/>
            <person name="Renuse S.R."/>
            <person name="Holt D.H."/>
            <person name="Pandey A.P."/>
            <person name="Papenfuss A.P."/>
            <person name="Gasser R.B.G."/>
            <person name="Fischer K.F."/>
        </authorList>
    </citation>
    <scope>NUCLEOTIDE SEQUENCE</scope>
    <source>
        <strain evidence="4">SSS_KF_BRIS2020</strain>
    </source>
</reference>
<dbReference type="Gene3D" id="3.40.50.620">
    <property type="entry name" value="HUPs"/>
    <property type="match status" value="1"/>
</dbReference>
<dbReference type="AlphaFoldDB" id="A0A834R9I3"/>
<dbReference type="InterPro" id="IPR004821">
    <property type="entry name" value="Cyt_trans-like"/>
</dbReference>
<dbReference type="GO" id="GO:0005524">
    <property type="term" value="F:ATP binding"/>
    <property type="evidence" value="ECO:0007669"/>
    <property type="project" value="UniProtKB-KW"/>
</dbReference>
<protein>
    <submittedName>
        <fullName evidence="4">Bifunctional coenzyme A synthase</fullName>
    </submittedName>
</protein>
<dbReference type="EnsemblMetazoa" id="SSS_3994s_mrna">
    <property type="protein sequence ID" value="KAF7492580.1"/>
    <property type="gene ID" value="SSS_3994"/>
</dbReference>
<dbReference type="InterPro" id="IPR001977">
    <property type="entry name" value="Depp_CoAkinase"/>
</dbReference>
<sequence length="539" mass="62116">MLQTGLLVLSYCPTSLTSTLSKVGHYLKLINQKISKTLYVSLDLKTNILESRHENRHHSHHDLMRMIPAFYIEAYRKAPLLDVRVLHHPSFHESIKGIPLNSITNKRKLCFRPQIVFANEDIDLVKLKTYLLNNFDIENKFDILSLENSSTSESKPPLLEPIISDKVYDNVVIGGTFDNLHNGHKILLSTAQLKCNNSLVIGVTDRQMVRSKTLHELIADPEVRIQSLREYLQDVDPFIHYEICTISDPFGPAIVDENLQAIIVSEETIRGGEKINEIRHSKRMSNLDIEVIKLLEDDHKSNDLEENKVSSSSLRIRKLGTLLKEPEPRPNLPSKPYVIGLTGMIASGKTSIGKKLEALGAGVINVDLLAHKTYENPESPTYRKIIETFGKEIVNSDKTISRERLGKIVFDSESKRNELTEIVWPEVKKLLQIERERLSQKHSVLILEVALLIESGHFDEFHQIWLTILDEKEVIKRLRERNNLDEEEARKRIRAMMPSEEKIKHANVVFCTYWDESFTWEQIKRAWSMLHQRFVTKDC</sequence>
<reference evidence="6" key="1">
    <citation type="journal article" date="2020" name="PLoS Negl. Trop. Dis.">
        <title>High-quality nuclear genome for Sarcoptes scabiei-A critical resource for a neglected parasite.</title>
        <authorList>
            <person name="Korhonen P.K."/>
            <person name="Gasser R.B."/>
            <person name="Ma G."/>
            <person name="Wang T."/>
            <person name="Stroehlein A.J."/>
            <person name="Young N.D."/>
            <person name="Ang C.S."/>
            <person name="Fernando D.D."/>
            <person name="Lu H.C."/>
            <person name="Taylor S."/>
            <person name="Reynolds S.L."/>
            <person name="Mofiz E."/>
            <person name="Najaraj S.H."/>
            <person name="Gowda H."/>
            <person name="Madugundu A."/>
            <person name="Renuse S."/>
            <person name="Holt D."/>
            <person name="Pandey A."/>
            <person name="Papenfuss A.T."/>
            <person name="Fischer K."/>
        </authorList>
    </citation>
    <scope>NUCLEOTIDE SEQUENCE [LARGE SCALE GENOMIC DNA]</scope>
</reference>
<dbReference type="CDD" id="cd02164">
    <property type="entry name" value="PPAT_CoAS"/>
    <property type="match status" value="1"/>
</dbReference>
<dbReference type="PROSITE" id="PS51219">
    <property type="entry name" value="DPCK"/>
    <property type="match status" value="1"/>
</dbReference>
<dbReference type="NCBIfam" id="NF001985">
    <property type="entry name" value="PRK00777.1"/>
    <property type="match status" value="1"/>
</dbReference>
<dbReference type="GO" id="GO:0004140">
    <property type="term" value="F:dephospho-CoA kinase activity"/>
    <property type="evidence" value="ECO:0007669"/>
    <property type="project" value="InterPro"/>
</dbReference>
<keyword evidence="1" id="KW-0547">Nucleotide-binding</keyword>
<keyword evidence="6" id="KW-1185">Reference proteome</keyword>
<feature type="domain" description="Cytidyltransferase-like" evidence="3">
    <location>
        <begin position="172"/>
        <end position="315"/>
    </location>
</feature>
<reference evidence="5" key="3">
    <citation type="submission" date="2022-06" db="UniProtKB">
        <authorList>
            <consortium name="EnsemblMetazoa"/>
        </authorList>
    </citation>
    <scope>IDENTIFICATION</scope>
</reference>
<proteinExistence type="inferred from homology"/>
<dbReference type="FunFam" id="3.40.50.620:FF:000089">
    <property type="entry name" value="Bifunctional coenzyme A synthase"/>
    <property type="match status" value="1"/>
</dbReference>
<evidence type="ECO:0000256" key="1">
    <source>
        <dbReference type="ARBA" id="ARBA00022741"/>
    </source>
</evidence>
<evidence type="ECO:0000313" key="5">
    <source>
        <dbReference type="EnsemblMetazoa" id="KAF7492580.1"/>
    </source>
</evidence>
<dbReference type="NCBIfam" id="TIGR00125">
    <property type="entry name" value="cyt_tran_rel"/>
    <property type="match status" value="1"/>
</dbReference>
<dbReference type="Pfam" id="PF01467">
    <property type="entry name" value="CTP_transf_like"/>
    <property type="match status" value="1"/>
</dbReference>
<dbReference type="HAMAP" id="MF_00376">
    <property type="entry name" value="Dephospho_CoA_kinase"/>
    <property type="match status" value="1"/>
</dbReference>
<dbReference type="SUPFAM" id="SSF52374">
    <property type="entry name" value="Nucleotidylyl transferase"/>
    <property type="match status" value="1"/>
</dbReference>
<evidence type="ECO:0000313" key="4">
    <source>
        <dbReference type="EMBL" id="KAF7492580.1"/>
    </source>
</evidence>
<organism evidence="4">
    <name type="scientific">Sarcoptes scabiei</name>
    <name type="common">Itch mite</name>
    <name type="synonym">Acarus scabiei</name>
    <dbReference type="NCBI Taxonomy" id="52283"/>
    <lineage>
        <taxon>Eukaryota</taxon>
        <taxon>Metazoa</taxon>
        <taxon>Ecdysozoa</taxon>
        <taxon>Arthropoda</taxon>
        <taxon>Chelicerata</taxon>
        <taxon>Arachnida</taxon>
        <taxon>Acari</taxon>
        <taxon>Acariformes</taxon>
        <taxon>Sarcoptiformes</taxon>
        <taxon>Astigmata</taxon>
        <taxon>Psoroptidia</taxon>
        <taxon>Sarcoptoidea</taxon>
        <taxon>Sarcoptidae</taxon>
        <taxon>Sarcoptinae</taxon>
        <taxon>Sarcoptes</taxon>
    </lineage>
</organism>
<dbReference type="CDD" id="cd02022">
    <property type="entry name" value="DPCK"/>
    <property type="match status" value="1"/>
</dbReference>
<dbReference type="PANTHER" id="PTHR10695">
    <property type="entry name" value="DEPHOSPHO-COA KINASE-RELATED"/>
    <property type="match status" value="1"/>
</dbReference>
<keyword evidence="2" id="KW-0067">ATP-binding</keyword>
<dbReference type="EMBL" id="WVUK01000056">
    <property type="protein sequence ID" value="KAF7492580.1"/>
    <property type="molecule type" value="Genomic_DNA"/>
</dbReference>
<gene>
    <name evidence="4" type="ORF">SSS_3994</name>
</gene>
<name>A0A834R9I3_SARSC</name>
<dbReference type="PANTHER" id="PTHR10695:SF46">
    <property type="entry name" value="BIFUNCTIONAL COENZYME A SYNTHASE-RELATED"/>
    <property type="match status" value="1"/>
</dbReference>
<accession>A0A834R9I3</accession>
<dbReference type="GO" id="GO:0015937">
    <property type="term" value="P:coenzyme A biosynthetic process"/>
    <property type="evidence" value="ECO:0007669"/>
    <property type="project" value="InterPro"/>
</dbReference>
<dbReference type="InterPro" id="IPR014729">
    <property type="entry name" value="Rossmann-like_a/b/a_fold"/>
</dbReference>
<evidence type="ECO:0000256" key="2">
    <source>
        <dbReference type="ARBA" id="ARBA00022840"/>
    </source>
</evidence>
<dbReference type="InterPro" id="IPR027417">
    <property type="entry name" value="P-loop_NTPase"/>
</dbReference>
<dbReference type="Gene3D" id="3.40.50.300">
    <property type="entry name" value="P-loop containing nucleotide triphosphate hydrolases"/>
    <property type="match status" value="1"/>
</dbReference>
<evidence type="ECO:0000259" key="3">
    <source>
        <dbReference type="Pfam" id="PF01467"/>
    </source>
</evidence>